<keyword evidence="1" id="KW-1133">Transmembrane helix</keyword>
<evidence type="ECO:0000313" key="2">
    <source>
        <dbReference type="EMBL" id="SMP28521.1"/>
    </source>
</evidence>
<organism evidence="2 3">
    <name type="scientific">Shimia sagamensis</name>
    <dbReference type="NCBI Taxonomy" id="1566352"/>
    <lineage>
        <taxon>Bacteria</taxon>
        <taxon>Pseudomonadati</taxon>
        <taxon>Pseudomonadota</taxon>
        <taxon>Alphaproteobacteria</taxon>
        <taxon>Rhodobacterales</taxon>
        <taxon>Roseobacteraceae</taxon>
    </lineage>
</organism>
<name>A0ABY1P8K3_9RHOB</name>
<gene>
    <name evidence="2" type="ORF">SAMN06265373_10652</name>
</gene>
<accession>A0ABY1P8K3</accession>
<reference evidence="2 3" key="1">
    <citation type="submission" date="2017-05" db="EMBL/GenBank/DDBJ databases">
        <authorList>
            <person name="Varghese N."/>
            <person name="Submissions S."/>
        </authorList>
    </citation>
    <scope>NUCLEOTIDE SEQUENCE [LARGE SCALE GENOMIC DNA]</scope>
    <source>
        <strain evidence="2 3">DSM 29734</strain>
    </source>
</reference>
<proteinExistence type="predicted"/>
<protein>
    <submittedName>
        <fullName evidence="2">Uncharacterized protein</fullName>
    </submittedName>
</protein>
<sequence>MRQKGQVERLAAKVWRWLLGFGSLVWQVGLIGVCIVFMFHSVRADTVRATSAQDRFWILWERVDFVGTHCPGGAQCQERRSFSSRPLDTSNTGFIYRLFGVHDGGSQAGGLPRDHPEAPEVCLKNQAALSLGFDPRALPRSEKGEVLRGVKQLHLDLTTLKPPPGFDGTFGRQLQKAFDAKLAAAGIRIVPQDQLHLVPGQPTLNLYFSFSDPSDLCKYEYSVFASLSQEVLLTRDLRIKVAAGVWSYSTGSTAKDHHGTEADAIMRVVDMFVRDHQQANAR</sequence>
<keyword evidence="3" id="KW-1185">Reference proteome</keyword>
<keyword evidence="1" id="KW-0812">Transmembrane</keyword>
<evidence type="ECO:0000256" key="1">
    <source>
        <dbReference type="SAM" id="Phobius"/>
    </source>
</evidence>
<evidence type="ECO:0000313" key="3">
    <source>
        <dbReference type="Proteomes" id="UP001157961"/>
    </source>
</evidence>
<dbReference type="RefSeq" id="WP_283426908.1">
    <property type="nucleotide sequence ID" value="NZ_FXTY01000006.1"/>
</dbReference>
<feature type="transmembrane region" description="Helical" evidence="1">
    <location>
        <begin position="17"/>
        <end position="39"/>
    </location>
</feature>
<dbReference type="Proteomes" id="UP001157961">
    <property type="component" value="Unassembled WGS sequence"/>
</dbReference>
<keyword evidence="1" id="KW-0472">Membrane</keyword>
<dbReference type="EMBL" id="FXTY01000006">
    <property type="protein sequence ID" value="SMP28521.1"/>
    <property type="molecule type" value="Genomic_DNA"/>
</dbReference>
<comment type="caution">
    <text evidence="2">The sequence shown here is derived from an EMBL/GenBank/DDBJ whole genome shotgun (WGS) entry which is preliminary data.</text>
</comment>